<feature type="region of interest" description="Disordered" evidence="1">
    <location>
        <begin position="158"/>
        <end position="177"/>
    </location>
</feature>
<evidence type="ECO:0000313" key="3">
    <source>
        <dbReference type="Proteomes" id="UP000318212"/>
    </source>
</evidence>
<organism evidence="2 3">
    <name type="scientific">Marilutibacter aestuarii</name>
    <dbReference type="NCBI Taxonomy" id="1706195"/>
    <lineage>
        <taxon>Bacteria</taxon>
        <taxon>Pseudomonadati</taxon>
        <taxon>Pseudomonadota</taxon>
        <taxon>Gammaproteobacteria</taxon>
        <taxon>Lysobacterales</taxon>
        <taxon>Lysobacteraceae</taxon>
        <taxon>Marilutibacter</taxon>
    </lineage>
</organism>
<evidence type="ECO:0000256" key="1">
    <source>
        <dbReference type="SAM" id="MobiDB-lite"/>
    </source>
</evidence>
<evidence type="ECO:0000313" key="2">
    <source>
        <dbReference type="EMBL" id="TQD51212.1"/>
    </source>
</evidence>
<dbReference type="OrthoDB" id="950196at2"/>
<name>A0A508AZA1_9GAMM</name>
<sequence length="177" mass="20284">MIQKAASALIAWARQRAPDFVVGGVEQPYLLRWFLIPRNPVFNVYLHCFLRDDDDRALHDHPWPWCSILLSGGYIEHTIAAGGIHHRRERSAPSIKLSGPRRAHRIELFKIRDFVSSQPSNDTPLSCWTLFITGPRLRTWGFHCPERGWVDWREFTDPNDKGLTGPGCGDQSAERQA</sequence>
<dbReference type="AlphaFoldDB" id="A0A508AZA1"/>
<gene>
    <name evidence="2" type="ORF">FKV25_01915</name>
</gene>
<dbReference type="Proteomes" id="UP000318212">
    <property type="component" value="Unassembled WGS sequence"/>
</dbReference>
<accession>A0A508AZA1</accession>
<dbReference type="RefSeq" id="WP_141517101.1">
    <property type="nucleotide sequence ID" value="NZ_VICE01000014.1"/>
</dbReference>
<proteinExistence type="predicted"/>
<dbReference type="EMBL" id="VICE01000014">
    <property type="protein sequence ID" value="TQD51212.1"/>
    <property type="molecule type" value="Genomic_DNA"/>
</dbReference>
<protein>
    <submittedName>
        <fullName evidence="2">Uncharacterized protein</fullName>
    </submittedName>
</protein>
<reference evidence="2 3" key="1">
    <citation type="submission" date="2019-06" db="EMBL/GenBank/DDBJ databases">
        <title>Lysobacter alkalisoli sp. nov. isolated from saline soil.</title>
        <authorList>
            <person name="Sun J.-Q."/>
            <person name="Xu L."/>
        </authorList>
    </citation>
    <scope>NUCLEOTIDE SEQUENCE [LARGE SCALE GENOMIC DNA]</scope>
    <source>
        <strain evidence="2 3">JCM 31130</strain>
    </source>
</reference>
<comment type="caution">
    <text evidence="2">The sequence shown here is derived from an EMBL/GenBank/DDBJ whole genome shotgun (WGS) entry which is preliminary data.</text>
</comment>
<keyword evidence="3" id="KW-1185">Reference proteome</keyword>